<proteinExistence type="predicted"/>
<evidence type="ECO:0000313" key="1">
    <source>
        <dbReference type="EMBL" id="KAI8018456.1"/>
    </source>
</evidence>
<keyword evidence="2" id="KW-1185">Reference proteome</keyword>
<evidence type="ECO:0000313" key="2">
    <source>
        <dbReference type="Proteomes" id="UP001060215"/>
    </source>
</evidence>
<reference evidence="1 2" key="1">
    <citation type="journal article" date="2022" name="Plant J.">
        <title>Chromosome-level genome of Camellia lanceoleosa provides a valuable resource for understanding genome evolution and self-incompatibility.</title>
        <authorList>
            <person name="Gong W."/>
            <person name="Xiao S."/>
            <person name="Wang L."/>
            <person name="Liao Z."/>
            <person name="Chang Y."/>
            <person name="Mo W."/>
            <person name="Hu G."/>
            <person name="Li W."/>
            <person name="Zhao G."/>
            <person name="Zhu H."/>
            <person name="Hu X."/>
            <person name="Ji K."/>
            <person name="Xiang X."/>
            <person name="Song Q."/>
            <person name="Yuan D."/>
            <person name="Jin S."/>
            <person name="Zhang L."/>
        </authorList>
    </citation>
    <scope>NUCLEOTIDE SEQUENCE [LARGE SCALE GENOMIC DNA]</scope>
    <source>
        <strain evidence="1">SQ_2022a</strain>
    </source>
</reference>
<dbReference type="EMBL" id="CM045759">
    <property type="protein sequence ID" value="KAI8018456.1"/>
    <property type="molecule type" value="Genomic_DNA"/>
</dbReference>
<protein>
    <submittedName>
        <fullName evidence="1">Uncharacterized protein</fullName>
    </submittedName>
</protein>
<comment type="caution">
    <text evidence="1">The sequence shown here is derived from an EMBL/GenBank/DDBJ whole genome shotgun (WGS) entry which is preliminary data.</text>
</comment>
<sequence>MGSFNFLHTNLNSMSLHLLLFSLFIFNLTASGQSLLPDPLTGLPCAIVNCGQGTCVPSNATLLGFECDCYPGWKTIQIGPLTFPSCVVPNCTLDFQCGNGAPPPPPPPPPTFNASSPCNLIWCGDGKCVVNGTGHYCQCFDGSSNLLDNPEFACFKQCYFGGDCNTRFGGSRSPPTPNNSGSPGNGPNVPANSSRKLQAVTMIVLSAIFLTCI</sequence>
<accession>A0ACC0I3I5</accession>
<name>A0ACC0I3I5_9ERIC</name>
<organism evidence="1 2">
    <name type="scientific">Camellia lanceoleosa</name>
    <dbReference type="NCBI Taxonomy" id="1840588"/>
    <lineage>
        <taxon>Eukaryota</taxon>
        <taxon>Viridiplantae</taxon>
        <taxon>Streptophyta</taxon>
        <taxon>Embryophyta</taxon>
        <taxon>Tracheophyta</taxon>
        <taxon>Spermatophyta</taxon>
        <taxon>Magnoliopsida</taxon>
        <taxon>eudicotyledons</taxon>
        <taxon>Gunneridae</taxon>
        <taxon>Pentapetalae</taxon>
        <taxon>asterids</taxon>
        <taxon>Ericales</taxon>
        <taxon>Theaceae</taxon>
        <taxon>Camellia</taxon>
    </lineage>
</organism>
<dbReference type="Proteomes" id="UP001060215">
    <property type="component" value="Chromosome 2"/>
</dbReference>
<gene>
    <name evidence="1" type="ORF">LOK49_LG04G02615</name>
</gene>